<dbReference type="SUPFAM" id="SSF48371">
    <property type="entry name" value="ARM repeat"/>
    <property type="match status" value="1"/>
</dbReference>
<dbReference type="InterPro" id="IPR016024">
    <property type="entry name" value="ARM-type_fold"/>
</dbReference>
<evidence type="ECO:0000313" key="1">
    <source>
        <dbReference type="EMBL" id="ARC52129.1"/>
    </source>
</evidence>
<organism evidence="1 2">
    <name type="scientific">Neisseria mucosa</name>
    <dbReference type="NCBI Taxonomy" id="488"/>
    <lineage>
        <taxon>Bacteria</taxon>
        <taxon>Pseudomonadati</taxon>
        <taxon>Pseudomonadota</taxon>
        <taxon>Betaproteobacteria</taxon>
        <taxon>Neisseriales</taxon>
        <taxon>Neisseriaceae</taxon>
        <taxon>Neisseria</taxon>
    </lineage>
</organism>
<evidence type="ECO:0000313" key="2">
    <source>
        <dbReference type="Proteomes" id="UP000191272"/>
    </source>
</evidence>
<proteinExistence type="predicted"/>
<reference evidence="2" key="1">
    <citation type="submission" date="2017-03" db="EMBL/GenBank/DDBJ databases">
        <title>FDA dAtabase for Regulatory Grade micrObial Sequences (FDA-ARGOS): Supporting development and validation of Infectious Disease Dx tests.</title>
        <authorList>
            <person name="Campos J."/>
            <person name="Goldberg B."/>
            <person name="Tallon L."/>
            <person name="Sadzewicz L."/>
            <person name="Sengamalay N."/>
            <person name="Ott S."/>
            <person name="Godinez A."/>
            <person name="Nagaraj S."/>
            <person name="Vyas G."/>
            <person name="Aluvathingal J."/>
            <person name="Nadendla S."/>
            <person name="Geyer C."/>
            <person name="Nandy P."/>
            <person name="Hobson J."/>
            <person name="Sichtig H."/>
        </authorList>
    </citation>
    <scope>NUCLEOTIDE SEQUENCE [LARGE SCALE GENOMIC DNA]</scope>
    <source>
        <strain evidence="2">FDAARGOS_260</strain>
    </source>
</reference>
<sequence length="236" mass="27089">MSQHPSAALISCLQQHQIPAEHITALQHFTPRDGFCFHHDDTDWQNSKDYFDECWQALPVAPILQDEESNEWFVYLTEPLLGMVGHFQHDDPDLVPSFATIPDFLAAIAAHPEAQDGYELLHDKCAYQFPNPIPPLDTASRQAAIQQLQQAAEQSDDDEIRQCLHFAWFNLIAKNEIEQWLLPYLDDEDMYVQERTIELIGKHNYQAARDKLHELQTTALPNGQTAAQRVLKMWGS</sequence>
<dbReference type="EMBL" id="CP020452">
    <property type="protein sequence ID" value="ARC52129.1"/>
    <property type="molecule type" value="Genomic_DNA"/>
</dbReference>
<accession>A0ABM6JF78</accession>
<gene>
    <name evidence="1" type="ORF">A6J88_13725</name>
</gene>
<keyword evidence="2" id="KW-1185">Reference proteome</keyword>
<dbReference type="RefSeq" id="WP_060975340.1">
    <property type="nucleotide sequence ID" value="NZ_CP020452.2"/>
</dbReference>
<name>A0ABM6JF78_NEIMU</name>
<evidence type="ECO:0008006" key="3">
    <source>
        <dbReference type="Google" id="ProtNLM"/>
    </source>
</evidence>
<dbReference type="Proteomes" id="UP000191272">
    <property type="component" value="Chromosome"/>
</dbReference>
<protein>
    <recommendedName>
        <fullName evidence="3">HEAT repeat domain-containing protein</fullName>
    </recommendedName>
</protein>